<sequence length="163" mass="18174">MSLEIRSIGEVFSYQATPRTEFVVGMGVVKSKTSENILHSTLSNLSRLMPKIHVMSLCWFLQMLSNSTGLSQVYNVGSRIKVEGAAELHNNVIYCELQHATFVILKNTTSNDTNIAVSSPLPLLSEACKLRTSIPMKTYQTTLSLHQSNQTKRLNPGEQPYEI</sequence>
<dbReference type="AlphaFoldDB" id="A0A9N8ZID1"/>
<proteinExistence type="predicted"/>
<reference evidence="1" key="1">
    <citation type="submission" date="2021-06" db="EMBL/GenBank/DDBJ databases">
        <authorList>
            <person name="Kallberg Y."/>
            <person name="Tangrot J."/>
            <person name="Rosling A."/>
        </authorList>
    </citation>
    <scope>NUCLEOTIDE SEQUENCE</scope>
    <source>
        <strain evidence="1">BR232B</strain>
    </source>
</reference>
<comment type="caution">
    <text evidence="1">The sequence shown here is derived from an EMBL/GenBank/DDBJ whole genome shotgun (WGS) entry which is preliminary data.</text>
</comment>
<organism evidence="1 2">
    <name type="scientific">Paraglomus brasilianum</name>
    <dbReference type="NCBI Taxonomy" id="144538"/>
    <lineage>
        <taxon>Eukaryota</taxon>
        <taxon>Fungi</taxon>
        <taxon>Fungi incertae sedis</taxon>
        <taxon>Mucoromycota</taxon>
        <taxon>Glomeromycotina</taxon>
        <taxon>Glomeromycetes</taxon>
        <taxon>Paraglomerales</taxon>
        <taxon>Paraglomeraceae</taxon>
        <taxon>Paraglomus</taxon>
    </lineage>
</organism>
<dbReference type="EMBL" id="CAJVPI010000184">
    <property type="protein sequence ID" value="CAG8496586.1"/>
    <property type="molecule type" value="Genomic_DNA"/>
</dbReference>
<name>A0A9N8ZID1_9GLOM</name>
<gene>
    <name evidence="1" type="ORF">PBRASI_LOCUS2385</name>
</gene>
<dbReference type="Proteomes" id="UP000789739">
    <property type="component" value="Unassembled WGS sequence"/>
</dbReference>
<accession>A0A9N8ZID1</accession>
<evidence type="ECO:0000313" key="2">
    <source>
        <dbReference type="Proteomes" id="UP000789739"/>
    </source>
</evidence>
<keyword evidence="2" id="KW-1185">Reference proteome</keyword>
<evidence type="ECO:0000313" key="1">
    <source>
        <dbReference type="EMBL" id="CAG8496586.1"/>
    </source>
</evidence>
<protein>
    <submittedName>
        <fullName evidence="1">8129_t:CDS:1</fullName>
    </submittedName>
</protein>